<dbReference type="Proteomes" id="UP000824112">
    <property type="component" value="Unassembled WGS sequence"/>
</dbReference>
<dbReference type="GO" id="GO:0006189">
    <property type="term" value="P:'de novo' IMP biosynthetic process"/>
    <property type="evidence" value="ECO:0007669"/>
    <property type="project" value="UniProtKB-UniRule"/>
</dbReference>
<dbReference type="PANTHER" id="PTHR43369">
    <property type="entry name" value="PHOSPHORIBOSYLGLYCINAMIDE FORMYLTRANSFERASE"/>
    <property type="match status" value="1"/>
</dbReference>
<dbReference type="GO" id="GO:0005829">
    <property type="term" value="C:cytosol"/>
    <property type="evidence" value="ECO:0007669"/>
    <property type="project" value="TreeGrafter"/>
</dbReference>
<accession>A0A9D1M7S4</accession>
<dbReference type="AlphaFoldDB" id="A0A9D1M7S4"/>
<dbReference type="InterPro" id="IPR002376">
    <property type="entry name" value="Formyl_transf_N"/>
</dbReference>
<dbReference type="InterPro" id="IPR004607">
    <property type="entry name" value="GART"/>
</dbReference>
<feature type="site" description="Raises pKa of active site His" evidence="4">
    <location>
        <position position="146"/>
    </location>
</feature>
<dbReference type="EC" id="2.1.2.2" evidence="4"/>
<dbReference type="CDD" id="cd08645">
    <property type="entry name" value="FMT_core_GART"/>
    <property type="match status" value="1"/>
</dbReference>
<feature type="active site" description="Proton donor" evidence="4">
    <location>
        <position position="105"/>
    </location>
</feature>
<feature type="binding site" evidence="4">
    <location>
        <begin position="13"/>
        <end position="15"/>
    </location>
    <ligand>
        <name>N(1)-(5-phospho-beta-D-ribosyl)glycinamide</name>
        <dbReference type="ChEBI" id="CHEBI:143788"/>
    </ligand>
</feature>
<dbReference type="SUPFAM" id="SSF53328">
    <property type="entry name" value="Formyltransferase"/>
    <property type="match status" value="1"/>
</dbReference>
<comment type="function">
    <text evidence="4">Catalyzes the transfer of a formyl group from 10-formyltetrahydrofolate to 5-phospho-ribosyl-glycinamide (GAR), producing 5-phospho-ribosyl-N-formylglycinamide (FGAR) and tetrahydrofolate.</text>
</comment>
<proteinExistence type="inferred from homology"/>
<comment type="pathway">
    <text evidence="1 4">Purine metabolism; IMP biosynthesis via de novo pathway; N(2)-formyl-N(1)-(5-phospho-D-ribosyl)glycinamide from N(1)-(5-phospho-D-ribosyl)glycinamide (10-formyl THF route): step 1/1.</text>
</comment>
<comment type="similarity">
    <text evidence="4">Belongs to the GART family.</text>
</comment>
<dbReference type="Gene3D" id="3.40.50.170">
    <property type="entry name" value="Formyl transferase, N-terminal domain"/>
    <property type="match status" value="1"/>
</dbReference>
<comment type="caution">
    <text evidence="4">Lacks conserved residue(s) required for the propagation of feature annotation.</text>
</comment>
<reference evidence="6" key="2">
    <citation type="journal article" date="2021" name="PeerJ">
        <title>Extensive microbial diversity within the chicken gut microbiome revealed by metagenomics and culture.</title>
        <authorList>
            <person name="Gilroy R."/>
            <person name="Ravi A."/>
            <person name="Getino M."/>
            <person name="Pursley I."/>
            <person name="Horton D.L."/>
            <person name="Alikhan N.F."/>
            <person name="Baker D."/>
            <person name="Gharbi K."/>
            <person name="Hall N."/>
            <person name="Watson M."/>
            <person name="Adriaenssens E.M."/>
            <person name="Foster-Nyarko E."/>
            <person name="Jarju S."/>
            <person name="Secka A."/>
            <person name="Antonio M."/>
            <person name="Oren A."/>
            <person name="Chaudhuri R.R."/>
            <person name="La Ragione R."/>
            <person name="Hildebrand F."/>
            <person name="Pallen M.J."/>
        </authorList>
    </citation>
    <scope>NUCLEOTIDE SEQUENCE</scope>
    <source>
        <strain evidence="6">CHK158-818</strain>
    </source>
</reference>
<evidence type="ECO:0000313" key="6">
    <source>
        <dbReference type="EMBL" id="HIU55098.1"/>
    </source>
</evidence>
<dbReference type="Pfam" id="PF00551">
    <property type="entry name" value="Formyl_trans_N"/>
    <property type="match status" value="1"/>
</dbReference>
<evidence type="ECO:0000256" key="1">
    <source>
        <dbReference type="ARBA" id="ARBA00005054"/>
    </source>
</evidence>
<sequence>MKRKIAIFASGTGSNALNLITYFSEHPLAEVVLLVSNNPNAGALQHAARLNVPSAVFDKAAFNRPEIILSCLQQHGIDLIVLAGFLLHIPTFLVEAFPQSIINLHPALLPKFGGKGMYGMHVHRAVKEAGETLTGITIHYINEHYDEGMIIAQYSCPVEADDTPETIAQKVHRLEYRYYPLVIEQLLSAAE</sequence>
<feature type="binding site" evidence="4">
    <location>
        <position position="103"/>
    </location>
    <ligand>
        <name>(6R)-10-formyltetrahydrofolate</name>
        <dbReference type="ChEBI" id="CHEBI:195366"/>
    </ligand>
</feature>
<evidence type="ECO:0000256" key="2">
    <source>
        <dbReference type="ARBA" id="ARBA00022679"/>
    </source>
</evidence>
<protein>
    <recommendedName>
        <fullName evidence="4">Phosphoribosylglycinamide formyltransferase</fullName>
        <ecNumber evidence="4">2.1.2.2</ecNumber>
    </recommendedName>
    <alternativeName>
        <fullName evidence="4">5'-phosphoribosylglycinamide transformylase</fullName>
    </alternativeName>
    <alternativeName>
        <fullName evidence="4">GAR transformylase</fullName>
        <shortName evidence="4">GART</shortName>
    </alternativeName>
</protein>
<keyword evidence="2 4" id="KW-0808">Transferase</keyword>
<evidence type="ECO:0000256" key="4">
    <source>
        <dbReference type="HAMAP-Rule" id="MF_01930"/>
    </source>
</evidence>
<dbReference type="GO" id="GO:0004644">
    <property type="term" value="F:phosphoribosylglycinamide formyltransferase activity"/>
    <property type="evidence" value="ECO:0007669"/>
    <property type="project" value="UniProtKB-UniRule"/>
</dbReference>
<organism evidence="6 7">
    <name type="scientific">Candidatus Gallibacteroides avistercoris</name>
    <dbReference type="NCBI Taxonomy" id="2840833"/>
    <lineage>
        <taxon>Bacteria</taxon>
        <taxon>Pseudomonadati</taxon>
        <taxon>Bacteroidota</taxon>
        <taxon>Bacteroidia</taxon>
        <taxon>Bacteroidales</taxon>
        <taxon>Bacteroidaceae</taxon>
        <taxon>Bacteroidaceae incertae sedis</taxon>
        <taxon>Candidatus Gallibacteroides</taxon>
    </lineage>
</organism>
<dbReference type="EMBL" id="DVNA01000111">
    <property type="protein sequence ID" value="HIU55098.1"/>
    <property type="molecule type" value="Genomic_DNA"/>
</dbReference>
<gene>
    <name evidence="4" type="primary">purN</name>
    <name evidence="6" type="ORF">IAB03_04720</name>
</gene>
<dbReference type="PANTHER" id="PTHR43369:SF2">
    <property type="entry name" value="PHOSPHORIBOSYLGLYCINAMIDE FORMYLTRANSFERASE"/>
    <property type="match status" value="1"/>
</dbReference>
<feature type="domain" description="Formyl transferase N-terminal" evidence="5">
    <location>
        <begin position="4"/>
        <end position="183"/>
    </location>
</feature>
<comment type="caution">
    <text evidence="6">The sequence shown here is derived from an EMBL/GenBank/DDBJ whole genome shotgun (WGS) entry which is preliminary data.</text>
</comment>
<name>A0A9D1M7S4_9BACT</name>
<evidence type="ECO:0000259" key="5">
    <source>
        <dbReference type="Pfam" id="PF00551"/>
    </source>
</evidence>
<dbReference type="HAMAP" id="MF_01930">
    <property type="entry name" value="PurN"/>
    <property type="match status" value="1"/>
</dbReference>
<evidence type="ECO:0000256" key="3">
    <source>
        <dbReference type="ARBA" id="ARBA00022755"/>
    </source>
</evidence>
<dbReference type="InterPro" id="IPR036477">
    <property type="entry name" value="Formyl_transf_N_sf"/>
</dbReference>
<reference evidence="6" key="1">
    <citation type="submission" date="2020-10" db="EMBL/GenBank/DDBJ databases">
        <authorList>
            <person name="Gilroy R."/>
        </authorList>
    </citation>
    <scope>NUCLEOTIDE SEQUENCE</scope>
    <source>
        <strain evidence="6">CHK158-818</strain>
    </source>
</reference>
<evidence type="ECO:0000313" key="7">
    <source>
        <dbReference type="Proteomes" id="UP000824112"/>
    </source>
</evidence>
<comment type="catalytic activity">
    <reaction evidence="4">
        <text>N(1)-(5-phospho-beta-D-ribosyl)glycinamide + (6R)-10-formyltetrahydrofolate = N(2)-formyl-N(1)-(5-phospho-beta-D-ribosyl)glycinamide + (6S)-5,6,7,8-tetrahydrofolate + H(+)</text>
        <dbReference type="Rhea" id="RHEA:15053"/>
        <dbReference type="ChEBI" id="CHEBI:15378"/>
        <dbReference type="ChEBI" id="CHEBI:57453"/>
        <dbReference type="ChEBI" id="CHEBI:143788"/>
        <dbReference type="ChEBI" id="CHEBI:147286"/>
        <dbReference type="ChEBI" id="CHEBI:195366"/>
        <dbReference type="EC" id="2.1.2.2"/>
    </reaction>
</comment>
<keyword evidence="3 4" id="KW-0658">Purine biosynthesis</keyword>
<feature type="binding site" evidence="4">
    <location>
        <position position="64"/>
    </location>
    <ligand>
        <name>(6R)-10-formyltetrahydrofolate</name>
        <dbReference type="ChEBI" id="CHEBI:195366"/>
    </ligand>
</feature>